<accession>A0A552V1X6</accession>
<evidence type="ECO:0000313" key="1">
    <source>
        <dbReference type="EMBL" id="TRW24448.1"/>
    </source>
</evidence>
<comment type="caution">
    <text evidence="1">The sequence shown here is derived from an EMBL/GenBank/DDBJ whole genome shotgun (WGS) entry which is preliminary data.</text>
</comment>
<dbReference type="SUPFAM" id="SSF50998">
    <property type="entry name" value="Quinoprotein alcohol dehydrogenase-like"/>
    <property type="match status" value="1"/>
</dbReference>
<evidence type="ECO:0000313" key="2">
    <source>
        <dbReference type="Proteomes" id="UP000320643"/>
    </source>
</evidence>
<dbReference type="OrthoDB" id="7063564at2"/>
<reference evidence="1 2" key="1">
    <citation type="submission" date="2019-07" db="EMBL/GenBank/DDBJ databases">
        <title>Flavobacterium sp. nov., isolated from glacier ice.</title>
        <authorList>
            <person name="Liu Q."/>
            <person name="Xin Y.-H."/>
        </authorList>
    </citation>
    <scope>NUCLEOTIDE SEQUENCE [LARGE SCALE GENOMIC DNA]</scope>
    <source>
        <strain evidence="1 2">ZT4R6</strain>
    </source>
</reference>
<dbReference type="Proteomes" id="UP000320643">
    <property type="component" value="Unassembled WGS sequence"/>
</dbReference>
<protein>
    <submittedName>
        <fullName evidence="1">Uncharacterized protein</fullName>
    </submittedName>
</protein>
<dbReference type="RefSeq" id="WP_143373529.1">
    <property type="nucleotide sequence ID" value="NZ_VJVZ01000006.1"/>
</dbReference>
<keyword evidence="2" id="KW-1185">Reference proteome</keyword>
<dbReference type="EMBL" id="VJVZ01000006">
    <property type="protein sequence ID" value="TRW24448.1"/>
    <property type="molecule type" value="Genomic_DNA"/>
</dbReference>
<organism evidence="1 2">
    <name type="scientific">Flavobacterium zepuense</name>
    <dbReference type="NCBI Taxonomy" id="2593302"/>
    <lineage>
        <taxon>Bacteria</taxon>
        <taxon>Pseudomonadati</taxon>
        <taxon>Bacteroidota</taxon>
        <taxon>Flavobacteriia</taxon>
        <taxon>Flavobacteriales</taxon>
        <taxon>Flavobacteriaceae</taxon>
        <taxon>Flavobacterium</taxon>
    </lineage>
</organism>
<proteinExistence type="predicted"/>
<sequence>MAKKNTQRVVIIAVVAVLILFIVANAVIGSFSNNTTIPAYKPDDKYEYYSGEIVYQNSATGKAVFMRIGRENIVGENNNVDYINVHAVFIDPVTKKQIKDQLIFERKRRLDDHQSLFETFQDGTIYMTYADEKLFTLDRKSNELIDVTKSLFNSHPELSAGLATISLRSEYFDLLTNDGNKYFFVPNGDLLTSDYDERDEAIYNTYPASWFQFDNSDRLMKITAETGKTKTAINLVPNRKFFDPEILYQDDVSLIIATGATAKPEGPVMLQSLNANTGEILWTQPSITFNYESAAKCMEGFAIEYASDDDHDYVSGVLVISPAGKVVSDYQIKRGE</sequence>
<name>A0A552V1X6_9FLAO</name>
<gene>
    <name evidence="1" type="ORF">FMM05_11505</name>
</gene>
<dbReference type="AlphaFoldDB" id="A0A552V1X6"/>
<dbReference type="InterPro" id="IPR011047">
    <property type="entry name" value="Quinoprotein_ADH-like_sf"/>
</dbReference>